<evidence type="ECO:0000313" key="1">
    <source>
        <dbReference type="EMBL" id="GAA4144797.1"/>
    </source>
</evidence>
<protein>
    <recommendedName>
        <fullName evidence="3">Lipocalin-like protein</fullName>
    </recommendedName>
</protein>
<dbReference type="Proteomes" id="UP001500101">
    <property type="component" value="Unassembled WGS sequence"/>
</dbReference>
<reference evidence="2" key="1">
    <citation type="journal article" date="2019" name="Int. J. Syst. Evol. Microbiol.">
        <title>The Global Catalogue of Microorganisms (GCM) 10K type strain sequencing project: providing services to taxonomists for standard genome sequencing and annotation.</title>
        <authorList>
            <consortium name="The Broad Institute Genomics Platform"/>
            <consortium name="The Broad Institute Genome Sequencing Center for Infectious Disease"/>
            <person name="Wu L."/>
            <person name="Ma J."/>
        </authorList>
    </citation>
    <scope>NUCLEOTIDE SEQUENCE [LARGE SCALE GENOMIC DNA]</scope>
    <source>
        <strain evidence="2">JCM 16704</strain>
    </source>
</reference>
<evidence type="ECO:0000313" key="2">
    <source>
        <dbReference type="Proteomes" id="UP001500101"/>
    </source>
</evidence>
<proteinExistence type="predicted"/>
<organism evidence="1 2">
    <name type="scientific">Sphingobacterium kyonggiense</name>
    <dbReference type="NCBI Taxonomy" id="714075"/>
    <lineage>
        <taxon>Bacteria</taxon>
        <taxon>Pseudomonadati</taxon>
        <taxon>Bacteroidota</taxon>
        <taxon>Sphingobacteriia</taxon>
        <taxon>Sphingobacteriales</taxon>
        <taxon>Sphingobacteriaceae</taxon>
        <taxon>Sphingobacterium</taxon>
    </lineage>
</organism>
<gene>
    <name evidence="1" type="ORF">GCM10022216_28170</name>
</gene>
<evidence type="ECO:0008006" key="3">
    <source>
        <dbReference type="Google" id="ProtNLM"/>
    </source>
</evidence>
<comment type="caution">
    <text evidence="1">The sequence shown here is derived from an EMBL/GenBank/DDBJ whole genome shotgun (WGS) entry which is preliminary data.</text>
</comment>
<accession>A0ABP7Z0I0</accession>
<keyword evidence="2" id="KW-1185">Reference proteome</keyword>
<dbReference type="EMBL" id="BAAAZI010000011">
    <property type="protein sequence ID" value="GAA4144797.1"/>
    <property type="molecule type" value="Genomic_DNA"/>
</dbReference>
<sequence>MIGNVDLKLNAVLNFNRIIMKKLMILGLVAIGLASCSEDTIDNIGRDTALNIIRSNSWNNVVHTEFVDGKEVLRDTLVGEGKDAKLDFNKDGFAYMFDGKGGTKSVAYEMPNSKTMIFGGTTYNIQENIVTTVVKFSMENVTAGKTSRYEFKRR</sequence>
<name>A0ABP7Z0I0_9SPHI</name>